<dbReference type="EMBL" id="CM056742">
    <property type="protein sequence ID" value="KAJ8679099.1"/>
    <property type="molecule type" value="Genomic_DNA"/>
</dbReference>
<protein>
    <submittedName>
        <fullName evidence="1">Uncharacterized protein</fullName>
    </submittedName>
</protein>
<proteinExistence type="predicted"/>
<name>A0ACC2P920_9HYME</name>
<comment type="caution">
    <text evidence="1">The sequence shown here is derived from an EMBL/GenBank/DDBJ whole genome shotgun (WGS) entry which is preliminary data.</text>
</comment>
<evidence type="ECO:0000313" key="1">
    <source>
        <dbReference type="EMBL" id="KAJ8679099.1"/>
    </source>
</evidence>
<evidence type="ECO:0000313" key="2">
    <source>
        <dbReference type="Proteomes" id="UP001239111"/>
    </source>
</evidence>
<accession>A0ACC2P920</accession>
<keyword evidence="2" id="KW-1185">Reference proteome</keyword>
<reference evidence="1" key="1">
    <citation type="submission" date="2023-04" db="EMBL/GenBank/DDBJ databases">
        <title>A chromosome-level genome assembly of the parasitoid wasp Eretmocerus hayati.</title>
        <authorList>
            <person name="Zhong Y."/>
            <person name="Liu S."/>
            <person name="Liu Y."/>
        </authorList>
    </citation>
    <scope>NUCLEOTIDE SEQUENCE</scope>
    <source>
        <strain evidence="1">ZJU_SS_LIU_2023</strain>
    </source>
</reference>
<gene>
    <name evidence="1" type="ORF">QAD02_014886</name>
</gene>
<sequence length="116" mass="12624">MDSDMAGEDIEKDIESLEQYKMQYLMVKMGLGSPASVNGDGIPTNRNTSNNSGKPFKRPALDIASFNGIISVGCSPGRTSEKGDKLHNLKHAVEKNSKADHVVVDIRPQPEITIKL</sequence>
<organism evidence="1 2">
    <name type="scientific">Eretmocerus hayati</name>
    <dbReference type="NCBI Taxonomy" id="131215"/>
    <lineage>
        <taxon>Eukaryota</taxon>
        <taxon>Metazoa</taxon>
        <taxon>Ecdysozoa</taxon>
        <taxon>Arthropoda</taxon>
        <taxon>Hexapoda</taxon>
        <taxon>Insecta</taxon>
        <taxon>Pterygota</taxon>
        <taxon>Neoptera</taxon>
        <taxon>Endopterygota</taxon>
        <taxon>Hymenoptera</taxon>
        <taxon>Apocrita</taxon>
        <taxon>Proctotrupomorpha</taxon>
        <taxon>Chalcidoidea</taxon>
        <taxon>Aphelinidae</taxon>
        <taxon>Aphelininae</taxon>
        <taxon>Eretmocerus</taxon>
    </lineage>
</organism>
<dbReference type="Proteomes" id="UP001239111">
    <property type="component" value="Chromosome 2"/>
</dbReference>